<accession>A0A1B2RW31</accession>
<dbReference type="EMBL" id="KX643370">
    <property type="protein sequence ID" value="AOC55214.1"/>
    <property type="molecule type" value="Genomic_DNA"/>
</dbReference>
<evidence type="ECO:0000313" key="2">
    <source>
        <dbReference type="Proteomes" id="UP000149121"/>
    </source>
</evidence>
<evidence type="ECO:0000313" key="1">
    <source>
        <dbReference type="EMBL" id="AOC55214.1"/>
    </source>
</evidence>
<name>A0A1B2RW31_9VIRU</name>
<dbReference type="Proteomes" id="UP000149121">
    <property type="component" value="Segment"/>
</dbReference>
<sequence>MLTQCISGSFSFQRINVNSLITTSQLTKYIILTLYSVLKN</sequence>
<organism evidence="1 2">
    <name type="scientific">Lymphocystis disease virus 3</name>
    <dbReference type="NCBI Taxonomy" id="2560566"/>
    <lineage>
        <taxon>Viruses</taxon>
        <taxon>Varidnaviria</taxon>
        <taxon>Bamfordvirae</taxon>
        <taxon>Nucleocytoviricota</taxon>
        <taxon>Megaviricetes</taxon>
        <taxon>Pimascovirales</taxon>
        <taxon>Pimascovirales incertae sedis</taxon>
        <taxon>Iridoviridae</taxon>
        <taxon>Alphairidovirinae</taxon>
        <taxon>Lymphocystivirus</taxon>
        <taxon>Lymphocystivirus sparus1</taxon>
    </lineage>
</organism>
<reference evidence="1 2" key="1">
    <citation type="journal article" date="2016" name="J. Virol.">
        <title>Concurrence of Iridovirus, Polyomavirus, and a Unique Member of a New Group of Fish Papillomaviruses in Lymphocystis Disease-Affected Gilthead Sea Bream.</title>
        <authorList>
            <person name="Lopez-Bueno A."/>
            <person name="Mavian C."/>
            <person name="Labella A.M."/>
            <person name="Castro D."/>
            <person name="Borrego J.J."/>
            <person name="Alcami A."/>
            <person name="Alejo A."/>
        </authorList>
    </citation>
    <scope>NUCLEOTIDE SEQUENCE [LARGE SCALE GENOMIC DNA]</scope>
    <source>
        <strain evidence="1">SA9</strain>
    </source>
</reference>
<proteinExistence type="predicted"/>
<keyword evidence="2" id="KW-1185">Reference proteome</keyword>
<gene>
    <name evidence="1" type="ORF">LCDVSa130R</name>
</gene>
<protein>
    <submittedName>
        <fullName evidence="1">Uncharacterized protein</fullName>
    </submittedName>
</protein>
<dbReference type="KEGG" id="vg:30902706"/>